<evidence type="ECO:0000313" key="1">
    <source>
        <dbReference type="EMBL" id="WXB16393.1"/>
    </source>
</evidence>
<evidence type="ECO:0000313" key="2">
    <source>
        <dbReference type="Proteomes" id="UP001370348"/>
    </source>
</evidence>
<organism evidence="1 2">
    <name type="scientific">Pendulispora albinea</name>
    <dbReference type="NCBI Taxonomy" id="2741071"/>
    <lineage>
        <taxon>Bacteria</taxon>
        <taxon>Pseudomonadati</taxon>
        <taxon>Myxococcota</taxon>
        <taxon>Myxococcia</taxon>
        <taxon>Myxococcales</taxon>
        <taxon>Sorangiineae</taxon>
        <taxon>Pendulisporaceae</taxon>
        <taxon>Pendulispora</taxon>
    </lineage>
</organism>
<dbReference type="EMBL" id="CP089984">
    <property type="protein sequence ID" value="WXB16393.1"/>
    <property type="molecule type" value="Genomic_DNA"/>
</dbReference>
<dbReference type="Gene3D" id="1.50.10.20">
    <property type="match status" value="1"/>
</dbReference>
<keyword evidence="2" id="KW-1185">Reference proteome</keyword>
<dbReference type="InterPro" id="IPR008928">
    <property type="entry name" value="6-hairpin_glycosidase_sf"/>
</dbReference>
<protein>
    <submittedName>
        <fullName evidence="1">Uncharacterized protein</fullName>
    </submittedName>
</protein>
<accession>A0ABZ2M2U2</accession>
<dbReference type="SUPFAM" id="SSF48208">
    <property type="entry name" value="Six-hairpin glycosidases"/>
    <property type="match status" value="1"/>
</dbReference>
<dbReference type="RefSeq" id="WP_394826017.1">
    <property type="nucleotide sequence ID" value="NZ_CP089984.1"/>
</dbReference>
<sequence length="570" mass="61996">MRGRLARVLLAYAVGLAIVCAAIVRLLALQPPEPRVVVLAGVWRGGQLVARVPVSAVGERSAELDRAIASASAAPASGEEAPSSGEARAADVVYETISGESRIATQPAWLFGISLVPGRDGVVARLEGRTAYVTPDELLARQGYDKGTNLESIGLSIGADVPLIVALLAERLQVPARDVTERASIRRIRVERTVPDRAPGPRITAETMTHAMVREAALDAAHYLARGMNEEGRFRYLVNAPDNRSLAGYDWPRHAGATYFLAQAAALSQDADLRYATLRAASLLRDRGMVTCGEHRCVAQDPVAEIGSSALATVAFVEIVRSGIDASYRPIAMDLARFLRSQQRPDGEFMHQYDRAARRPIDVQFVYFTGEAALALTRAHRISDDPEDRDAAQRALAHVVGPAWNFFGNRYYFGEEHWTCQVMADLAADGAPNPDALDFCLRWQRFGRRLQHREGDSAQDTDGSLGMDPVVTPRVTPVASRCEAAVATLDAVTRAGIPEAERRALDLQTRRAMAFVLRHQFRPGPTHLFADPEAVHGAIPGSPVDFQLRIDYAQHAGSAMIRWLEVAGPP</sequence>
<reference evidence="1 2" key="1">
    <citation type="submission" date="2021-12" db="EMBL/GenBank/DDBJ databases">
        <title>Discovery of the Pendulisporaceae a myxobacterial family with distinct sporulation behavior and unique specialized metabolism.</title>
        <authorList>
            <person name="Garcia R."/>
            <person name="Popoff A."/>
            <person name="Bader C.D."/>
            <person name="Loehr J."/>
            <person name="Walesch S."/>
            <person name="Walt C."/>
            <person name="Boldt J."/>
            <person name="Bunk B."/>
            <person name="Haeckl F.J.F.P.J."/>
            <person name="Gunesch A.P."/>
            <person name="Birkelbach J."/>
            <person name="Nuebel U."/>
            <person name="Pietschmann T."/>
            <person name="Bach T."/>
            <person name="Mueller R."/>
        </authorList>
    </citation>
    <scope>NUCLEOTIDE SEQUENCE [LARGE SCALE GENOMIC DNA]</scope>
    <source>
        <strain evidence="1 2">MSr11954</strain>
    </source>
</reference>
<gene>
    <name evidence="1" type="ORF">LZC94_03735</name>
</gene>
<name>A0ABZ2M2U2_9BACT</name>
<proteinExistence type="predicted"/>
<dbReference type="Proteomes" id="UP001370348">
    <property type="component" value="Chromosome"/>
</dbReference>